<dbReference type="InterPro" id="IPR036866">
    <property type="entry name" value="RibonucZ/Hydroxyglut_hydro"/>
</dbReference>
<dbReference type="EC" id="3.1.1.-" evidence="2"/>
<dbReference type="OrthoDB" id="9789133at2"/>
<feature type="domain" description="Metallo-beta-lactamase" evidence="1">
    <location>
        <begin position="31"/>
        <end position="241"/>
    </location>
</feature>
<keyword evidence="3" id="KW-1185">Reference proteome</keyword>
<dbReference type="STRING" id="1387353.BSF38_01738"/>
<protein>
    <submittedName>
        <fullName evidence="2">Putative L-ascorbate-6-phosphate lactonase UlaG</fullName>
        <ecNumber evidence="2">3.1.1.-</ecNumber>
    </submittedName>
</protein>
<reference evidence="3" key="1">
    <citation type="submission" date="2016-12" db="EMBL/GenBank/DDBJ databases">
        <title>Comparative genomics of four Isosphaeraceae planctomycetes: a common pool of plasmids and glycoside hydrolase genes.</title>
        <authorList>
            <person name="Ivanova A."/>
        </authorList>
    </citation>
    <scope>NUCLEOTIDE SEQUENCE [LARGE SCALE GENOMIC DNA]</scope>
    <source>
        <strain evidence="3">PX4</strain>
    </source>
</reference>
<dbReference type="AlphaFoldDB" id="A0A1U7CMV6"/>
<evidence type="ECO:0000313" key="3">
    <source>
        <dbReference type="Proteomes" id="UP000186309"/>
    </source>
</evidence>
<dbReference type="Pfam" id="PF12706">
    <property type="entry name" value="Lactamase_B_2"/>
    <property type="match status" value="1"/>
</dbReference>
<evidence type="ECO:0000259" key="1">
    <source>
        <dbReference type="SMART" id="SM00849"/>
    </source>
</evidence>
<dbReference type="SUPFAM" id="SSF56281">
    <property type="entry name" value="Metallo-hydrolase/oxidoreductase"/>
    <property type="match status" value="1"/>
</dbReference>
<dbReference type="SMART" id="SM00849">
    <property type="entry name" value="Lactamase_B"/>
    <property type="match status" value="1"/>
</dbReference>
<dbReference type="PANTHER" id="PTHR43546">
    <property type="entry name" value="UPF0173 METAL-DEPENDENT HYDROLASE MJ1163-RELATED"/>
    <property type="match status" value="1"/>
</dbReference>
<dbReference type="RefSeq" id="WP_076344790.1">
    <property type="nucleotide sequence ID" value="NZ_CP019082.1"/>
</dbReference>
<keyword evidence="2" id="KW-0378">Hydrolase</keyword>
<name>A0A1U7CMV6_9BACT</name>
<dbReference type="GO" id="GO:0016787">
    <property type="term" value="F:hydrolase activity"/>
    <property type="evidence" value="ECO:0007669"/>
    <property type="project" value="UniProtKB-KW"/>
</dbReference>
<organism evidence="2 3">
    <name type="scientific">Paludisphaera borealis</name>
    <dbReference type="NCBI Taxonomy" id="1387353"/>
    <lineage>
        <taxon>Bacteria</taxon>
        <taxon>Pseudomonadati</taxon>
        <taxon>Planctomycetota</taxon>
        <taxon>Planctomycetia</taxon>
        <taxon>Isosphaerales</taxon>
        <taxon>Isosphaeraceae</taxon>
        <taxon>Paludisphaera</taxon>
    </lineage>
</organism>
<dbReference type="Proteomes" id="UP000186309">
    <property type="component" value="Chromosome"/>
</dbReference>
<gene>
    <name evidence="2" type="primary">ulaG</name>
    <name evidence="2" type="ORF">BSF38_01738</name>
</gene>
<accession>A0A1U7CMV6</accession>
<dbReference type="KEGG" id="pbor:BSF38_01738"/>
<dbReference type="InterPro" id="IPR001279">
    <property type="entry name" value="Metallo-B-lactamas"/>
</dbReference>
<dbReference type="Gene3D" id="3.60.15.10">
    <property type="entry name" value="Ribonuclease Z/Hydroxyacylglutathione hydrolase-like"/>
    <property type="match status" value="1"/>
</dbReference>
<dbReference type="InterPro" id="IPR050114">
    <property type="entry name" value="UPF0173_UPF0282_UlaG_hydrolase"/>
</dbReference>
<evidence type="ECO:0000313" key="2">
    <source>
        <dbReference type="EMBL" id="APW60270.1"/>
    </source>
</evidence>
<proteinExistence type="predicted"/>
<sequence length="281" mass="30532">MIEPYRSGPDLAREIAETTVPPGGLAVWWLGQSGYLLKSRSGLLAVDLYLSEHLTRKYEATERRHVRMTRSPILGEDLRGIDLILASHKHSDHLDPGSASALLNASPAAVLALPEAIREHAHGLGLPDDRLVGLDVGATFECAGFRVRAIASAHEGFDRDAAGRHPYLGFVIESDGLRLYHSGDTLLYEGLAEALGADRFDVLFLPINGRDPARGVAGNMSAAEAVDLAVRIGPRFVVPQHYDMFTFNTVPVGLFEAEAGRLPAGTSPRVLRCGERWELRP</sequence>
<dbReference type="EMBL" id="CP019082">
    <property type="protein sequence ID" value="APW60270.1"/>
    <property type="molecule type" value="Genomic_DNA"/>
</dbReference>